<feature type="domain" description="NADH:flavin oxidoreductase/NADH oxidase N-terminal" evidence="6">
    <location>
        <begin position="41"/>
        <end position="360"/>
    </location>
</feature>
<dbReference type="VEuPathDB" id="FungiDB:B1J91_K05687g"/>
<dbReference type="PANTHER" id="PTHR43303:SF4">
    <property type="entry name" value="NADPH DEHYDROGENASE C23G7.10C-RELATED"/>
    <property type="match status" value="1"/>
</dbReference>
<name>A0A0W0C894_CANGB</name>
<dbReference type="EMBL" id="LLZZ01000183">
    <property type="protein sequence ID" value="KTA95676.1"/>
    <property type="molecule type" value="Genomic_DNA"/>
</dbReference>
<dbReference type="Gene3D" id="3.20.20.70">
    <property type="entry name" value="Aldolase class I"/>
    <property type="match status" value="1"/>
</dbReference>
<proteinExistence type="predicted"/>
<keyword evidence="4" id="KW-0521">NADP</keyword>
<dbReference type="InterPro" id="IPR013785">
    <property type="entry name" value="Aldolase_TIM"/>
</dbReference>
<comment type="caution">
    <text evidence="7">The sequence shown here is derived from an EMBL/GenBank/DDBJ whole genome shotgun (WGS) entry which is preliminary data.</text>
</comment>
<dbReference type="Proteomes" id="UP000054886">
    <property type="component" value="Unassembled WGS sequence"/>
</dbReference>
<keyword evidence="3" id="KW-0288">FMN</keyword>
<dbReference type="AlphaFoldDB" id="A0A0W0C894"/>
<dbReference type="Pfam" id="PF00724">
    <property type="entry name" value="Oxidored_FMN"/>
    <property type="match status" value="1"/>
</dbReference>
<dbReference type="VEuPathDB" id="FungiDB:GVI51_K05533"/>
<evidence type="ECO:0000313" key="7">
    <source>
        <dbReference type="EMBL" id="KTA95676.1"/>
    </source>
</evidence>
<dbReference type="InterPro" id="IPR044152">
    <property type="entry name" value="YqjM-like"/>
</dbReference>
<dbReference type="GO" id="GO:0010181">
    <property type="term" value="F:FMN binding"/>
    <property type="evidence" value="ECO:0007669"/>
    <property type="project" value="InterPro"/>
</dbReference>
<protein>
    <submittedName>
        <fullName evidence="7">Putative NADPH dehydrogenase C23G7.10c</fullName>
    </submittedName>
</protein>
<dbReference type="SUPFAM" id="SSF51395">
    <property type="entry name" value="FMN-linked oxidoreductases"/>
    <property type="match status" value="1"/>
</dbReference>
<evidence type="ECO:0000256" key="1">
    <source>
        <dbReference type="ARBA" id="ARBA00001917"/>
    </source>
</evidence>
<dbReference type="VEuPathDB" id="FungiDB:GWK60_K05533"/>
<evidence type="ECO:0000256" key="2">
    <source>
        <dbReference type="ARBA" id="ARBA00022630"/>
    </source>
</evidence>
<dbReference type="GO" id="GO:0050661">
    <property type="term" value="F:NADP binding"/>
    <property type="evidence" value="ECO:0007669"/>
    <property type="project" value="InterPro"/>
</dbReference>
<evidence type="ECO:0000256" key="4">
    <source>
        <dbReference type="ARBA" id="ARBA00022857"/>
    </source>
</evidence>
<comment type="cofactor">
    <cofactor evidence="1">
        <name>FMN</name>
        <dbReference type="ChEBI" id="CHEBI:58210"/>
    </cofactor>
</comment>
<sequence length="388" mass="43466">MGVSVKGAPNLDYFTPEQPILGKFIKYKEDEDGSSERDPPKLFKPLKIRALEIPNRIGVSPMCTYSTNNYMPTDFHLMHYGSLATRGPGIIIVECSAVSEGTAVTVNDMGIWNKEQASEHFSKIVKFAHSQNVIVGCQLGQFMRKVVQNVDEDNKAHNVEVGKEAHDLSTEEIKTIVEQWGTAAKLAVEVAKYDFIEIQAGKGHITNEFFSRLTNKRKDEYGGSFENRIRILLEIIDNVRKNIPKDTPLFIRLKACDNLDHPDAWSTDETIKLSFELAKHGVDVLDIAGRGLRIGPKSEKENKIIFLQQLKEAHKSKTNLLIASSGVISTADYASELLDKEAQDIILVGRPFLKNPNLVSFWADDVNITVTNAVQYSWGFYPTKSHLS</sequence>
<evidence type="ECO:0000313" key="8">
    <source>
        <dbReference type="Proteomes" id="UP000054886"/>
    </source>
</evidence>
<gene>
    <name evidence="7" type="ORF">AO440_003495</name>
</gene>
<organism evidence="7 8">
    <name type="scientific">Candida glabrata</name>
    <name type="common">Yeast</name>
    <name type="synonym">Torulopsis glabrata</name>
    <dbReference type="NCBI Taxonomy" id="5478"/>
    <lineage>
        <taxon>Eukaryota</taxon>
        <taxon>Fungi</taxon>
        <taxon>Dikarya</taxon>
        <taxon>Ascomycota</taxon>
        <taxon>Saccharomycotina</taxon>
        <taxon>Saccharomycetes</taxon>
        <taxon>Saccharomycetales</taxon>
        <taxon>Saccharomycetaceae</taxon>
        <taxon>Nakaseomyces</taxon>
    </lineage>
</organism>
<evidence type="ECO:0000259" key="6">
    <source>
        <dbReference type="Pfam" id="PF00724"/>
    </source>
</evidence>
<evidence type="ECO:0000256" key="3">
    <source>
        <dbReference type="ARBA" id="ARBA00022643"/>
    </source>
</evidence>
<dbReference type="GO" id="GO:0003959">
    <property type="term" value="F:NADPH dehydrogenase activity"/>
    <property type="evidence" value="ECO:0007669"/>
    <property type="project" value="InterPro"/>
</dbReference>
<accession>A0A0W0C894</accession>
<evidence type="ECO:0000256" key="5">
    <source>
        <dbReference type="ARBA" id="ARBA00023002"/>
    </source>
</evidence>
<reference evidence="7 8" key="1">
    <citation type="submission" date="2015-10" db="EMBL/GenBank/DDBJ databases">
        <title>Draft genomes sequences of Candida glabrata isolates 1A, 1B, 2A, 2B, 3A and 3B.</title>
        <authorList>
            <person name="Haavelsrud O.E."/>
            <person name="Gaustad P."/>
        </authorList>
    </citation>
    <scope>NUCLEOTIDE SEQUENCE [LARGE SCALE GENOMIC DNA]</scope>
    <source>
        <strain evidence="7">910700640</strain>
    </source>
</reference>
<dbReference type="PANTHER" id="PTHR43303">
    <property type="entry name" value="NADPH DEHYDROGENASE C23G7.10C-RELATED"/>
    <property type="match status" value="1"/>
</dbReference>
<keyword evidence="5" id="KW-0560">Oxidoreductase</keyword>
<dbReference type="VEuPathDB" id="FungiDB:CAGL0K05687g"/>
<dbReference type="InterPro" id="IPR001155">
    <property type="entry name" value="OxRdtase_FMN_N"/>
</dbReference>
<keyword evidence="2" id="KW-0285">Flavoprotein</keyword>